<comment type="pathway">
    <text evidence="1 9">Cofactor biosynthesis; (R)-pantothenate biosynthesis; (R)-pantoate from 3-methyl-2-oxobutanoate: step 2/2.</text>
</comment>
<dbReference type="GO" id="GO:0015940">
    <property type="term" value="P:pantothenate biosynthetic process"/>
    <property type="evidence" value="ECO:0007669"/>
    <property type="project" value="UniProtKB-UniPathway"/>
</dbReference>
<reference evidence="12 13" key="1">
    <citation type="submission" date="2016-11" db="EMBL/GenBank/DDBJ databases">
        <authorList>
            <person name="Jaros S."/>
            <person name="Januszkiewicz K."/>
            <person name="Wedrychowicz H."/>
        </authorList>
    </citation>
    <scope>NUCLEOTIDE SEQUENCE [LARGE SCALE GENOMIC DNA]</scope>
    <source>
        <strain evidence="12 13">CGMCC 1.12145</strain>
    </source>
</reference>
<evidence type="ECO:0000313" key="13">
    <source>
        <dbReference type="Proteomes" id="UP000182248"/>
    </source>
</evidence>
<dbReference type="RefSeq" id="WP_072316138.1">
    <property type="nucleotide sequence ID" value="NZ_FPJE01000003.1"/>
</dbReference>
<dbReference type="Gene3D" id="3.40.50.720">
    <property type="entry name" value="NAD(P)-binding Rossmann-like Domain"/>
    <property type="match status" value="1"/>
</dbReference>
<evidence type="ECO:0000256" key="8">
    <source>
        <dbReference type="ARBA" id="ARBA00048793"/>
    </source>
</evidence>
<evidence type="ECO:0000256" key="1">
    <source>
        <dbReference type="ARBA" id="ARBA00004994"/>
    </source>
</evidence>
<evidence type="ECO:0000313" key="12">
    <source>
        <dbReference type="EMBL" id="SFW24112.1"/>
    </source>
</evidence>
<dbReference type="Proteomes" id="UP000182248">
    <property type="component" value="Unassembled WGS sequence"/>
</dbReference>
<comment type="catalytic activity">
    <reaction evidence="8 9">
        <text>(R)-pantoate + NADP(+) = 2-dehydropantoate + NADPH + H(+)</text>
        <dbReference type="Rhea" id="RHEA:16233"/>
        <dbReference type="ChEBI" id="CHEBI:11561"/>
        <dbReference type="ChEBI" id="CHEBI:15378"/>
        <dbReference type="ChEBI" id="CHEBI:15980"/>
        <dbReference type="ChEBI" id="CHEBI:57783"/>
        <dbReference type="ChEBI" id="CHEBI:58349"/>
        <dbReference type="EC" id="1.1.1.169"/>
    </reaction>
</comment>
<dbReference type="InterPro" id="IPR008927">
    <property type="entry name" value="6-PGluconate_DH-like_C_sf"/>
</dbReference>
<dbReference type="EC" id="1.1.1.169" evidence="3 9"/>
<dbReference type="Gene3D" id="1.10.1040.10">
    <property type="entry name" value="N-(1-d-carboxylethyl)-l-norvaline Dehydrogenase, domain 2"/>
    <property type="match status" value="1"/>
</dbReference>
<dbReference type="PANTHER" id="PTHR21708">
    <property type="entry name" value="PROBABLE 2-DEHYDROPANTOATE 2-REDUCTASE"/>
    <property type="match status" value="1"/>
</dbReference>
<dbReference type="EMBL" id="FPJE01000003">
    <property type="protein sequence ID" value="SFW24112.1"/>
    <property type="molecule type" value="Genomic_DNA"/>
</dbReference>
<organism evidence="12 13">
    <name type="scientific">Sinomicrobium oceani</name>
    <dbReference type="NCBI Taxonomy" id="1150368"/>
    <lineage>
        <taxon>Bacteria</taxon>
        <taxon>Pseudomonadati</taxon>
        <taxon>Bacteroidota</taxon>
        <taxon>Flavobacteriia</taxon>
        <taxon>Flavobacteriales</taxon>
        <taxon>Flavobacteriaceae</taxon>
        <taxon>Sinomicrobium</taxon>
    </lineage>
</organism>
<dbReference type="SUPFAM" id="SSF51735">
    <property type="entry name" value="NAD(P)-binding Rossmann-fold domains"/>
    <property type="match status" value="1"/>
</dbReference>
<keyword evidence="5 9" id="KW-0521">NADP</keyword>
<accession>A0A1K1MLS6</accession>
<evidence type="ECO:0000256" key="4">
    <source>
        <dbReference type="ARBA" id="ARBA00019465"/>
    </source>
</evidence>
<keyword evidence="13" id="KW-1185">Reference proteome</keyword>
<dbReference type="UniPathway" id="UPA00028">
    <property type="reaction ID" value="UER00004"/>
</dbReference>
<sequence length="304" mass="33747">MNIYIIGAGAIGKALAVCLSRNGKTVRLIRGSVDHGKQYTEKLTVKTGTGQELTAAITFNTLSNFSGLDGIVVLTNKSFGNEELAEKLKHKAGHTPIILLQNGLGIEQPFTNRDFKHIYRGVLFATSQIISENEVRYKPVAPSPIGTIRQSTILTETVVRELDSPDFRFVTEKHIDKIIWKKAIANCVFNSICPLLDVDNGIFHRNTRAFSLAKSIIGECVLISSKKGIDLKAEEIEEQVISISKMSDGQFISTLQDIRNKRRTEIDTLNLEVFRIAKHMGLDAQVQQTKLLGDLVQLKSDLNQ</sequence>
<evidence type="ECO:0000256" key="6">
    <source>
        <dbReference type="ARBA" id="ARBA00023002"/>
    </source>
</evidence>
<evidence type="ECO:0000256" key="3">
    <source>
        <dbReference type="ARBA" id="ARBA00013014"/>
    </source>
</evidence>
<dbReference type="AlphaFoldDB" id="A0A1K1MLS6"/>
<dbReference type="OrthoDB" id="9800163at2"/>
<evidence type="ECO:0000256" key="5">
    <source>
        <dbReference type="ARBA" id="ARBA00022857"/>
    </source>
</evidence>
<name>A0A1K1MLS6_9FLAO</name>
<dbReference type="Pfam" id="PF08546">
    <property type="entry name" value="ApbA_C"/>
    <property type="match status" value="1"/>
</dbReference>
<dbReference type="STRING" id="1150368.SAMN02927921_00638"/>
<dbReference type="InterPro" id="IPR013332">
    <property type="entry name" value="KPR_N"/>
</dbReference>
<comment type="similarity">
    <text evidence="2 9">Belongs to the ketopantoate reductase family.</text>
</comment>
<gene>
    <name evidence="12" type="ORF">SAMN02927921_00638</name>
</gene>
<dbReference type="Pfam" id="PF02558">
    <property type="entry name" value="ApbA"/>
    <property type="match status" value="1"/>
</dbReference>
<feature type="domain" description="Ketopantoate reductase C-terminal" evidence="11">
    <location>
        <begin position="175"/>
        <end position="288"/>
    </location>
</feature>
<feature type="domain" description="Ketopantoate reductase N-terminal" evidence="10">
    <location>
        <begin position="3"/>
        <end position="138"/>
    </location>
</feature>
<evidence type="ECO:0000256" key="9">
    <source>
        <dbReference type="RuleBase" id="RU362068"/>
    </source>
</evidence>
<dbReference type="InterPro" id="IPR013752">
    <property type="entry name" value="KPA_reductase"/>
</dbReference>
<proteinExistence type="inferred from homology"/>
<dbReference type="SUPFAM" id="SSF48179">
    <property type="entry name" value="6-phosphogluconate dehydrogenase C-terminal domain-like"/>
    <property type="match status" value="1"/>
</dbReference>
<dbReference type="InterPro" id="IPR036291">
    <property type="entry name" value="NAD(P)-bd_dom_sf"/>
</dbReference>
<evidence type="ECO:0000256" key="2">
    <source>
        <dbReference type="ARBA" id="ARBA00007870"/>
    </source>
</evidence>
<dbReference type="PANTHER" id="PTHR21708:SF26">
    <property type="entry name" value="2-DEHYDROPANTOATE 2-REDUCTASE"/>
    <property type="match status" value="1"/>
</dbReference>
<comment type="function">
    <text evidence="9">Catalyzes the NADPH-dependent reduction of ketopantoate into pantoic acid.</text>
</comment>
<dbReference type="GO" id="GO:0005737">
    <property type="term" value="C:cytoplasm"/>
    <property type="evidence" value="ECO:0007669"/>
    <property type="project" value="TreeGrafter"/>
</dbReference>
<dbReference type="NCBIfam" id="TIGR00745">
    <property type="entry name" value="apbA_panE"/>
    <property type="match status" value="1"/>
</dbReference>
<protein>
    <recommendedName>
        <fullName evidence="4 9">2-dehydropantoate 2-reductase</fullName>
        <ecNumber evidence="3 9">1.1.1.169</ecNumber>
    </recommendedName>
    <alternativeName>
        <fullName evidence="7 9">Ketopantoate reductase</fullName>
    </alternativeName>
</protein>
<evidence type="ECO:0000259" key="11">
    <source>
        <dbReference type="Pfam" id="PF08546"/>
    </source>
</evidence>
<dbReference type="GO" id="GO:0008677">
    <property type="term" value="F:2-dehydropantoate 2-reductase activity"/>
    <property type="evidence" value="ECO:0007669"/>
    <property type="project" value="UniProtKB-EC"/>
</dbReference>
<dbReference type="InterPro" id="IPR051402">
    <property type="entry name" value="KPR-Related"/>
</dbReference>
<evidence type="ECO:0000256" key="7">
    <source>
        <dbReference type="ARBA" id="ARBA00032024"/>
    </source>
</evidence>
<evidence type="ECO:0000259" key="10">
    <source>
        <dbReference type="Pfam" id="PF02558"/>
    </source>
</evidence>
<dbReference type="InterPro" id="IPR013328">
    <property type="entry name" value="6PGD_dom2"/>
</dbReference>
<dbReference type="InterPro" id="IPR003710">
    <property type="entry name" value="ApbA"/>
</dbReference>
<keyword evidence="9" id="KW-0566">Pantothenate biosynthesis</keyword>
<keyword evidence="6 9" id="KW-0560">Oxidoreductase</keyword>